<name>A0AA39WLP4_9PEZI</name>
<keyword evidence="2" id="KW-1185">Reference proteome</keyword>
<gene>
    <name evidence="1" type="ORF">B0T14DRAFT_569186</name>
</gene>
<dbReference type="Proteomes" id="UP001175000">
    <property type="component" value="Unassembled WGS sequence"/>
</dbReference>
<proteinExistence type="predicted"/>
<evidence type="ECO:0000313" key="1">
    <source>
        <dbReference type="EMBL" id="KAK0617702.1"/>
    </source>
</evidence>
<dbReference type="InterPro" id="IPR035992">
    <property type="entry name" value="Ricin_B-like_lectins"/>
</dbReference>
<organism evidence="1 2">
    <name type="scientific">Immersiella caudata</name>
    <dbReference type="NCBI Taxonomy" id="314043"/>
    <lineage>
        <taxon>Eukaryota</taxon>
        <taxon>Fungi</taxon>
        <taxon>Dikarya</taxon>
        <taxon>Ascomycota</taxon>
        <taxon>Pezizomycotina</taxon>
        <taxon>Sordariomycetes</taxon>
        <taxon>Sordariomycetidae</taxon>
        <taxon>Sordariales</taxon>
        <taxon>Lasiosphaeriaceae</taxon>
        <taxon>Immersiella</taxon>
    </lineage>
</organism>
<protein>
    <submittedName>
        <fullName evidence="1">Uncharacterized protein</fullName>
    </submittedName>
</protein>
<dbReference type="AlphaFoldDB" id="A0AA39WLP4"/>
<reference evidence="1" key="1">
    <citation type="submission" date="2023-06" db="EMBL/GenBank/DDBJ databases">
        <title>Genome-scale phylogeny and comparative genomics of the fungal order Sordariales.</title>
        <authorList>
            <consortium name="Lawrence Berkeley National Laboratory"/>
            <person name="Hensen N."/>
            <person name="Bonometti L."/>
            <person name="Westerberg I."/>
            <person name="Brannstrom I.O."/>
            <person name="Guillou S."/>
            <person name="Cros-Aarteil S."/>
            <person name="Calhoun S."/>
            <person name="Haridas S."/>
            <person name="Kuo A."/>
            <person name="Mondo S."/>
            <person name="Pangilinan J."/>
            <person name="Riley R."/>
            <person name="Labutti K."/>
            <person name="Andreopoulos B."/>
            <person name="Lipzen A."/>
            <person name="Chen C."/>
            <person name="Yanf M."/>
            <person name="Daum C."/>
            <person name="Ng V."/>
            <person name="Clum A."/>
            <person name="Steindorff A."/>
            <person name="Ohm R."/>
            <person name="Martin F."/>
            <person name="Silar P."/>
            <person name="Natvig D."/>
            <person name="Lalanne C."/>
            <person name="Gautier V."/>
            <person name="Ament-Velasquez S.L."/>
            <person name="Kruys A."/>
            <person name="Hutchinson M.I."/>
            <person name="Powell A.J."/>
            <person name="Barry K."/>
            <person name="Miller A.N."/>
            <person name="Grigoriev I.V."/>
            <person name="Debuchy R."/>
            <person name="Gladieux P."/>
            <person name="Thoren M.H."/>
            <person name="Johannesson H."/>
        </authorList>
    </citation>
    <scope>NUCLEOTIDE SEQUENCE</scope>
    <source>
        <strain evidence="1">CBS 606.72</strain>
    </source>
</reference>
<sequence length="158" mass="17332">MSRLDPNYYYTISLFPTNDPIQLLSIYPDPQQLSIVPGPVSREPAPTQLWKFVLIPGPMPIYIILSQELGTEMVLAINSGSGIVEMAKRHDGQDDQKWEVSLIGGDGDAPHYQLTNLDAGLGLSLETGDEGKVVPGKEGVEEITWVLKKVSEVEQLGE</sequence>
<comment type="caution">
    <text evidence="1">The sequence shown here is derived from an EMBL/GenBank/DDBJ whole genome shotgun (WGS) entry which is preliminary data.</text>
</comment>
<accession>A0AA39WLP4</accession>
<dbReference type="SUPFAM" id="SSF50370">
    <property type="entry name" value="Ricin B-like lectins"/>
    <property type="match status" value="1"/>
</dbReference>
<dbReference type="Gene3D" id="2.80.10.50">
    <property type="match status" value="1"/>
</dbReference>
<dbReference type="EMBL" id="JAULSU010000005">
    <property type="protein sequence ID" value="KAK0617702.1"/>
    <property type="molecule type" value="Genomic_DNA"/>
</dbReference>
<evidence type="ECO:0000313" key="2">
    <source>
        <dbReference type="Proteomes" id="UP001175000"/>
    </source>
</evidence>